<evidence type="ECO:0000256" key="1">
    <source>
        <dbReference type="SAM" id="MobiDB-lite"/>
    </source>
</evidence>
<feature type="region of interest" description="Disordered" evidence="1">
    <location>
        <begin position="47"/>
        <end position="74"/>
    </location>
</feature>
<dbReference type="EMBL" id="JARJCW010000146">
    <property type="protein sequence ID" value="KAJ7190602.1"/>
    <property type="molecule type" value="Genomic_DNA"/>
</dbReference>
<proteinExistence type="predicted"/>
<organism evidence="2 3">
    <name type="scientific">Mycena pura</name>
    <dbReference type="NCBI Taxonomy" id="153505"/>
    <lineage>
        <taxon>Eukaryota</taxon>
        <taxon>Fungi</taxon>
        <taxon>Dikarya</taxon>
        <taxon>Basidiomycota</taxon>
        <taxon>Agaricomycotina</taxon>
        <taxon>Agaricomycetes</taxon>
        <taxon>Agaricomycetidae</taxon>
        <taxon>Agaricales</taxon>
        <taxon>Marasmiineae</taxon>
        <taxon>Mycenaceae</taxon>
        <taxon>Mycena</taxon>
    </lineage>
</organism>
<feature type="compositionally biased region" description="Polar residues" evidence="1">
    <location>
        <begin position="47"/>
        <end position="61"/>
    </location>
</feature>
<evidence type="ECO:0000313" key="3">
    <source>
        <dbReference type="Proteomes" id="UP001219525"/>
    </source>
</evidence>
<comment type="caution">
    <text evidence="2">The sequence shown here is derived from an EMBL/GenBank/DDBJ whole genome shotgun (WGS) entry which is preliminary data.</text>
</comment>
<keyword evidence="3" id="KW-1185">Reference proteome</keyword>
<reference evidence="2" key="1">
    <citation type="submission" date="2023-03" db="EMBL/GenBank/DDBJ databases">
        <title>Massive genome expansion in bonnet fungi (Mycena s.s.) driven by repeated elements and novel gene families across ecological guilds.</title>
        <authorList>
            <consortium name="Lawrence Berkeley National Laboratory"/>
            <person name="Harder C.B."/>
            <person name="Miyauchi S."/>
            <person name="Viragh M."/>
            <person name="Kuo A."/>
            <person name="Thoen E."/>
            <person name="Andreopoulos B."/>
            <person name="Lu D."/>
            <person name="Skrede I."/>
            <person name="Drula E."/>
            <person name="Henrissat B."/>
            <person name="Morin E."/>
            <person name="Kohler A."/>
            <person name="Barry K."/>
            <person name="LaButti K."/>
            <person name="Morin E."/>
            <person name="Salamov A."/>
            <person name="Lipzen A."/>
            <person name="Mereny Z."/>
            <person name="Hegedus B."/>
            <person name="Baldrian P."/>
            <person name="Stursova M."/>
            <person name="Weitz H."/>
            <person name="Taylor A."/>
            <person name="Grigoriev I.V."/>
            <person name="Nagy L.G."/>
            <person name="Martin F."/>
            <person name="Kauserud H."/>
        </authorList>
    </citation>
    <scope>NUCLEOTIDE SEQUENCE</scope>
    <source>
        <strain evidence="2">9144</strain>
    </source>
</reference>
<dbReference type="Proteomes" id="UP001219525">
    <property type="component" value="Unassembled WGS sequence"/>
</dbReference>
<accession>A0AAD6UM66</accession>
<evidence type="ECO:0000313" key="2">
    <source>
        <dbReference type="EMBL" id="KAJ7190602.1"/>
    </source>
</evidence>
<sequence length="256" mass="28847">MTLVPHVWYSSVANNADPDPRLAVAVDYEAELDQMLNVTQLVTDLESGQFSAERSQSQLSIPDTPEEPKPYESPPWLASFVDYMLRRERYASPEQTARTQTMSLQTQVPSHPNVEPLSLPTWGSPAEFLASRYSAELKILQSLTDERYGTAYIYYTRYRILNRIATEIGLHIHRPSQMAMVDNVRLTYQALFEWAEVNSGSFGNVKAQIVEGEQIRQELSRLSSPTQQQTTLLQHLNCLATDPDLTATVARPASLG</sequence>
<name>A0AAD6UM66_9AGAR</name>
<gene>
    <name evidence="2" type="ORF">GGX14DRAFT_407850</name>
</gene>
<dbReference type="AlphaFoldDB" id="A0AAD6UM66"/>
<protein>
    <submittedName>
        <fullName evidence="2">Uncharacterized protein</fullName>
    </submittedName>
</protein>